<name>A0A1S2KVX5_9BACI</name>
<dbReference type="PANTHER" id="PTHR34351">
    <property type="entry name" value="SLR1927 PROTEIN-RELATED"/>
    <property type="match status" value="1"/>
</dbReference>
<dbReference type="EMBL" id="CP063356">
    <property type="protein sequence ID" value="QOY33808.1"/>
    <property type="molecule type" value="Genomic_DNA"/>
</dbReference>
<keyword evidence="5" id="KW-1185">Reference proteome</keyword>
<keyword evidence="1" id="KW-0472">Membrane</keyword>
<feature type="transmembrane region" description="Helical" evidence="1">
    <location>
        <begin position="37"/>
        <end position="54"/>
    </location>
</feature>
<dbReference type="AlphaFoldDB" id="A0A1S2KVX5"/>
<reference evidence="4 5" key="2">
    <citation type="journal article" date="2017" name="Genome Announc.">
        <title>Draft Genome Sequences of Four Alkaliphilic Bacteria Belonging to the Anaerobacillus Genus.</title>
        <authorList>
            <person name="Bassil N.M."/>
            <person name="Lloyd J.R."/>
        </authorList>
    </citation>
    <scope>NUCLEOTIDE SEQUENCE [LARGE SCALE GENOMIC DNA]</scope>
    <source>
        <strain evidence="4 5">NB2006</strain>
    </source>
</reference>
<proteinExistence type="predicted"/>
<gene>
    <name evidence="4" type="ORF">AWH56_013680</name>
    <name evidence="3" type="ORF">AWH56_24680</name>
</gene>
<feature type="domain" description="DUF58" evidence="2">
    <location>
        <begin position="216"/>
        <end position="346"/>
    </location>
</feature>
<feature type="transmembrane region" description="Helical" evidence="1">
    <location>
        <begin position="12"/>
        <end position="31"/>
    </location>
</feature>
<dbReference type="PANTHER" id="PTHR34351:SF2">
    <property type="entry name" value="DUF58 DOMAIN-CONTAINING PROTEIN"/>
    <property type="match status" value="1"/>
</dbReference>
<sequence>MSWNQEHNLPKKIYGTLFWSVPLLFLVSVFINSPLVFGLGVLFTFFILLNHFYLQYVSKKTTVFDEIEVIRMFPDDTRTITIPLENKGKLPVLNGEVSFTFYDYDGAIEVVGSDSINQESYSFPYSLLPLTRKKRNIEVKALKRGVAQIRTIEYTVHDLLKLSYLRLHYRDYFRREMIVYPTPMAINGLDQIVQQRQGDIPRQHSQHEDVMMTMGTREYTSGDPFNRVNWKASARTNSLQTKIYEKTTILNWTIVVNIYNKDRSKLTVRNLEEVLSHAAFLCQFATKHHISFELYINTRVPKFTFIHIPPANGKDHLMKALELLARVSKYTITTHPIEVLKTVKIRTGPNPFIFHLGSFSQEEDNLYREWKRTGATVYRVESNEDIGQVVPVGGGKNETMAN</sequence>
<accession>A0A1S2KVX5</accession>
<organism evidence="3 5">
    <name type="scientific">Anaerobacillus isosaccharinicus</name>
    <dbReference type="NCBI Taxonomy" id="1532552"/>
    <lineage>
        <taxon>Bacteria</taxon>
        <taxon>Bacillati</taxon>
        <taxon>Bacillota</taxon>
        <taxon>Bacilli</taxon>
        <taxon>Bacillales</taxon>
        <taxon>Bacillaceae</taxon>
        <taxon>Anaerobacillus</taxon>
    </lineage>
</organism>
<dbReference type="KEGG" id="aia:AWH56_013680"/>
<dbReference type="OrthoDB" id="9789943at2"/>
<protein>
    <submittedName>
        <fullName evidence="4">DUF58 domain-containing protein</fullName>
    </submittedName>
</protein>
<evidence type="ECO:0000313" key="5">
    <source>
        <dbReference type="Proteomes" id="UP000180175"/>
    </source>
</evidence>
<keyword evidence="1" id="KW-0812">Transmembrane</keyword>
<dbReference type="Pfam" id="PF01882">
    <property type="entry name" value="DUF58"/>
    <property type="match status" value="1"/>
</dbReference>
<evidence type="ECO:0000313" key="4">
    <source>
        <dbReference type="EMBL" id="QOY33808.1"/>
    </source>
</evidence>
<keyword evidence="1" id="KW-1133">Transmembrane helix</keyword>
<dbReference type="RefSeq" id="WP_071319570.1">
    <property type="nucleotide sequence ID" value="NZ_CP063356.2"/>
</dbReference>
<reference evidence="3 5" key="1">
    <citation type="submission" date="2016-10" db="EMBL/GenBank/DDBJ databases">
        <title>Draft genome sequences of four alkaliphilic bacteria belonging to the Anaerobacillus genus.</title>
        <authorList>
            <person name="Bassil N.M."/>
            <person name="Lloyd J.R."/>
        </authorList>
    </citation>
    <scope>NUCLEOTIDE SEQUENCE [LARGE SCALE GENOMIC DNA]</scope>
    <source>
        <strain evidence="3 5">NB2006</strain>
    </source>
</reference>
<evidence type="ECO:0000313" key="3">
    <source>
        <dbReference type="EMBL" id="OIJ03505.1"/>
    </source>
</evidence>
<dbReference type="EMBL" id="LQXD01000211">
    <property type="protein sequence ID" value="OIJ03505.1"/>
    <property type="molecule type" value="Genomic_DNA"/>
</dbReference>
<reference evidence="4" key="4">
    <citation type="submission" date="2020-10" db="EMBL/GenBank/DDBJ databases">
        <authorList>
            <person name="Bassil N.M."/>
            <person name="Lloyd J.R."/>
        </authorList>
    </citation>
    <scope>NUCLEOTIDE SEQUENCE</scope>
    <source>
        <strain evidence="4">NB2006</strain>
    </source>
</reference>
<reference evidence="4 5" key="3">
    <citation type="journal article" date="2019" name="Int. J. Syst. Evol. Microbiol.">
        <title>Anaerobacillus isosaccharinicus sp. nov., an alkaliphilic bacterium which degrades isosaccharinic acid.</title>
        <authorList>
            <person name="Bassil N.M."/>
            <person name="Lloyd J.R."/>
        </authorList>
    </citation>
    <scope>NUCLEOTIDE SEQUENCE [LARGE SCALE GENOMIC DNA]</scope>
    <source>
        <strain evidence="4 5">NB2006</strain>
    </source>
</reference>
<evidence type="ECO:0000256" key="1">
    <source>
        <dbReference type="SAM" id="Phobius"/>
    </source>
</evidence>
<evidence type="ECO:0000259" key="2">
    <source>
        <dbReference type="Pfam" id="PF01882"/>
    </source>
</evidence>
<dbReference type="Proteomes" id="UP000180175">
    <property type="component" value="Chromosome"/>
</dbReference>
<dbReference type="InterPro" id="IPR002881">
    <property type="entry name" value="DUF58"/>
</dbReference>